<dbReference type="KEGG" id="pcon:B0A89_09835"/>
<dbReference type="Gene3D" id="3.30.1330.40">
    <property type="entry name" value="RutC-like"/>
    <property type="match status" value="1"/>
</dbReference>
<feature type="signal peptide" evidence="2">
    <location>
        <begin position="1"/>
        <end position="16"/>
    </location>
</feature>
<dbReference type="InterPro" id="IPR019897">
    <property type="entry name" value="RidA_CS"/>
</dbReference>
<protein>
    <recommendedName>
        <fullName evidence="5">Endonuclease</fullName>
    </recommendedName>
</protein>
<dbReference type="InterPro" id="IPR006175">
    <property type="entry name" value="YjgF/YER057c/UK114"/>
</dbReference>
<dbReference type="SUPFAM" id="SSF55298">
    <property type="entry name" value="YjgF-like"/>
    <property type="match status" value="1"/>
</dbReference>
<evidence type="ECO:0008006" key="5">
    <source>
        <dbReference type="Google" id="ProtNLM"/>
    </source>
</evidence>
<sequence>MLCAALLAASAGTAMAQDVVRHPIPNSDFPIAQAIEIPAGMTRVLVSGTVPSVMDQNADPKTAAAYGADTEAQTVNVMKGIEAKLKDMGLGLGDVVKLQVYLVAPEGAQAMDFAGFMKGYTQFFGPGKQTNLPTRSVFEVAGLANPAFLVEIEAEAVRK</sequence>
<dbReference type="OrthoDB" id="9803101at2"/>
<name>A0A1W6D169_9RHOB</name>
<keyword evidence="2" id="KW-0732">Signal</keyword>
<proteinExistence type="inferred from homology"/>
<dbReference type="AlphaFoldDB" id="A0A1W6D169"/>
<feature type="chain" id="PRO_5012325807" description="Endonuclease" evidence="2">
    <location>
        <begin position="17"/>
        <end position="159"/>
    </location>
</feature>
<dbReference type="PANTHER" id="PTHR11803">
    <property type="entry name" value="2-IMINOBUTANOATE/2-IMINOPROPANOATE DEAMINASE RIDA"/>
    <property type="match status" value="1"/>
</dbReference>
<dbReference type="EMBL" id="CP020612">
    <property type="protein sequence ID" value="ARJ70857.1"/>
    <property type="molecule type" value="Genomic_DNA"/>
</dbReference>
<dbReference type="GO" id="GO:0005829">
    <property type="term" value="C:cytosol"/>
    <property type="evidence" value="ECO:0007669"/>
    <property type="project" value="TreeGrafter"/>
</dbReference>
<evidence type="ECO:0000256" key="1">
    <source>
        <dbReference type="ARBA" id="ARBA00010552"/>
    </source>
</evidence>
<dbReference type="PROSITE" id="PS01094">
    <property type="entry name" value="UPF0076"/>
    <property type="match status" value="1"/>
</dbReference>
<reference evidence="3 4" key="1">
    <citation type="submission" date="2017-03" db="EMBL/GenBank/DDBJ databases">
        <title>Genome sequence of Paracoccus contaminans isolated from a water microcosm.</title>
        <authorList>
            <person name="Aurass P."/>
            <person name="Karste S."/>
            <person name="Trost E."/>
            <person name="Glaeser S.P."/>
            <person name="Kaempfer P."/>
            <person name="Flieger A."/>
        </authorList>
    </citation>
    <scope>NUCLEOTIDE SEQUENCE [LARGE SCALE GENOMIC DNA]</scope>
    <source>
        <strain evidence="4">RKI 16-01929T\LMG 29738T\CCM 8701T\CIP 111112T</strain>
    </source>
</reference>
<comment type="similarity">
    <text evidence="1">Belongs to the RutC family.</text>
</comment>
<organism evidence="3 4">
    <name type="scientific">Paracoccus contaminans</name>
    <dbReference type="NCBI Taxonomy" id="1945662"/>
    <lineage>
        <taxon>Bacteria</taxon>
        <taxon>Pseudomonadati</taxon>
        <taxon>Pseudomonadota</taxon>
        <taxon>Alphaproteobacteria</taxon>
        <taxon>Rhodobacterales</taxon>
        <taxon>Paracoccaceae</taxon>
        <taxon>Paracoccus</taxon>
    </lineage>
</organism>
<dbReference type="PANTHER" id="PTHR11803:SF59">
    <property type="entry name" value="ENDORIBONUCLEASE"/>
    <property type="match status" value="1"/>
</dbReference>
<evidence type="ECO:0000313" key="3">
    <source>
        <dbReference type="EMBL" id="ARJ70857.1"/>
    </source>
</evidence>
<dbReference type="Pfam" id="PF01042">
    <property type="entry name" value="Ribonuc_L-PSP"/>
    <property type="match status" value="1"/>
</dbReference>
<dbReference type="CDD" id="cd06151">
    <property type="entry name" value="YjgF_YER057c_UK114_like_3"/>
    <property type="match status" value="1"/>
</dbReference>
<gene>
    <name evidence="3" type="ORF">B0A89_09835</name>
</gene>
<dbReference type="InterPro" id="IPR035959">
    <property type="entry name" value="RutC-like_sf"/>
</dbReference>
<dbReference type="STRING" id="1945662.B0A89_09835"/>
<dbReference type="GO" id="GO:0019239">
    <property type="term" value="F:deaminase activity"/>
    <property type="evidence" value="ECO:0007669"/>
    <property type="project" value="TreeGrafter"/>
</dbReference>
<evidence type="ECO:0000256" key="2">
    <source>
        <dbReference type="SAM" id="SignalP"/>
    </source>
</evidence>
<accession>A0A1W6D169</accession>
<dbReference type="Proteomes" id="UP000193017">
    <property type="component" value="Chromosome"/>
</dbReference>
<evidence type="ECO:0000313" key="4">
    <source>
        <dbReference type="Proteomes" id="UP000193017"/>
    </source>
</evidence>
<keyword evidence="4" id="KW-1185">Reference proteome</keyword>